<dbReference type="Pfam" id="PF00403">
    <property type="entry name" value="HMA"/>
    <property type="match status" value="1"/>
</dbReference>
<dbReference type="Proteomes" id="UP000053342">
    <property type="component" value="Unassembled WGS sequence"/>
</dbReference>
<evidence type="ECO:0000313" key="3">
    <source>
        <dbReference type="Proteomes" id="UP000053342"/>
    </source>
</evidence>
<organism evidence="2 3">
    <name type="scientific">Exophiala oligosperma</name>
    <dbReference type="NCBI Taxonomy" id="215243"/>
    <lineage>
        <taxon>Eukaryota</taxon>
        <taxon>Fungi</taxon>
        <taxon>Dikarya</taxon>
        <taxon>Ascomycota</taxon>
        <taxon>Pezizomycotina</taxon>
        <taxon>Eurotiomycetes</taxon>
        <taxon>Chaetothyriomycetidae</taxon>
        <taxon>Chaetothyriales</taxon>
        <taxon>Herpotrichiellaceae</taxon>
        <taxon>Exophiala</taxon>
    </lineage>
</organism>
<dbReference type="HOGENOM" id="CLU_134973_3_3_1"/>
<keyword evidence="3" id="KW-1185">Reference proteome</keyword>
<dbReference type="Gene3D" id="3.30.70.100">
    <property type="match status" value="1"/>
</dbReference>
<dbReference type="RefSeq" id="XP_016263208.1">
    <property type="nucleotide sequence ID" value="XM_016407604.1"/>
</dbReference>
<sequence length="73" mass="7482">MNLRMQGCATSVKRSAIGVPGEKAVDSSVEAQSVTVVTDDGVTFKAISQAIQASGKEVQGGEVISDGEENKAN</sequence>
<dbReference type="AlphaFoldDB" id="A0A0D2BZY5"/>
<evidence type="ECO:0000259" key="1">
    <source>
        <dbReference type="PROSITE" id="PS50846"/>
    </source>
</evidence>
<reference evidence="2 3" key="1">
    <citation type="submission" date="2015-01" db="EMBL/GenBank/DDBJ databases">
        <title>The Genome Sequence of Exophiala oligosperma CBS72588.</title>
        <authorList>
            <consortium name="The Broad Institute Genomics Platform"/>
            <person name="Cuomo C."/>
            <person name="de Hoog S."/>
            <person name="Gorbushina A."/>
            <person name="Stielow B."/>
            <person name="Teixiera M."/>
            <person name="Abouelleil A."/>
            <person name="Chapman S.B."/>
            <person name="Priest M."/>
            <person name="Young S.K."/>
            <person name="Wortman J."/>
            <person name="Nusbaum C."/>
            <person name="Birren B."/>
        </authorList>
    </citation>
    <scope>NUCLEOTIDE SEQUENCE [LARGE SCALE GENOMIC DNA]</scope>
    <source>
        <strain evidence="2 3">CBS 72588</strain>
    </source>
</reference>
<dbReference type="EMBL" id="KN847336">
    <property type="protein sequence ID" value="KIW42992.1"/>
    <property type="molecule type" value="Genomic_DNA"/>
</dbReference>
<protein>
    <recommendedName>
        <fullName evidence="1">HMA domain-containing protein</fullName>
    </recommendedName>
</protein>
<dbReference type="PROSITE" id="PS50846">
    <property type="entry name" value="HMA_2"/>
    <property type="match status" value="1"/>
</dbReference>
<feature type="domain" description="HMA" evidence="1">
    <location>
        <begin position="1"/>
        <end position="59"/>
    </location>
</feature>
<proteinExistence type="predicted"/>
<dbReference type="InterPro" id="IPR006121">
    <property type="entry name" value="HMA_dom"/>
</dbReference>
<dbReference type="GO" id="GO:0046872">
    <property type="term" value="F:metal ion binding"/>
    <property type="evidence" value="ECO:0007669"/>
    <property type="project" value="InterPro"/>
</dbReference>
<dbReference type="CDD" id="cd00371">
    <property type="entry name" value="HMA"/>
    <property type="match status" value="1"/>
</dbReference>
<name>A0A0D2BZY5_9EURO</name>
<dbReference type="OrthoDB" id="689350at2759"/>
<accession>A0A0D2BZY5</accession>
<dbReference type="SUPFAM" id="SSF55008">
    <property type="entry name" value="HMA, heavy metal-associated domain"/>
    <property type="match status" value="1"/>
</dbReference>
<evidence type="ECO:0000313" key="2">
    <source>
        <dbReference type="EMBL" id="KIW42992.1"/>
    </source>
</evidence>
<dbReference type="InterPro" id="IPR036163">
    <property type="entry name" value="HMA_dom_sf"/>
</dbReference>
<dbReference type="GeneID" id="27358555"/>
<dbReference type="STRING" id="215243.A0A0D2BZY5"/>
<gene>
    <name evidence="2" type="ORF">PV06_06481</name>
</gene>
<dbReference type="VEuPathDB" id="FungiDB:PV06_06481"/>